<sequence length="667" mass="72794">MRFISLGVFLASITTIQGAVVPHTHVLHEKRDAAVLKRWVRREKLDYSTILPMRIGLTQKNLDLGHEFLMDVSHPDSSNYGKHWTFEQVIEVFSPEQKTVDAVTQWLVDFGIDPKRITHSDNKGWLAFDATTEEAEGLLHAEYHLYEHTTMGHVTAACDSYHVPKHIQEHVDYITPGIKLLAPEKRGIKNRGFAMTPGKYRHGAGAPLRSNPVEFPTTAPGNLSTCDQSITPDCIRALYQVPLVPEYPGGTPRSDNSMGIYEEGDYYAQEDLDLFFANFTPYIPQGTHPTPAFIDGATAPTDVADAGGESDLDFELAYPLLYPQTITLYQTDDRYYATNPNSTSTGGFNTFLDALDGSYCTYSAFGETGDDPNLDPVYPDPHGYMGKLQCGIYKPTNVISISYGGQEADVPAYYQKRQCNEFMKLGLQGHSIFYASGDDGVSGPNGDDNDNGCLGPNATIFSPAWPNSCPYVTNVGATKVYPGHTVFEPESAVVDPAGHPYKSAFSSGGGFSNIYHVPDYQRDAVESFFKNHNPPYPHYRGNSSFGKNGGVFNRAGRGYPDVAANGDNIATYNAGNFSSSGGTSASTPIFASIINRINEARLNVNKNPIGFINPALYAHPEILNDITNGTNPGCGTVGFSAVPGWDPVTGLGTPNYPKMLAFFLSLP</sequence>
<dbReference type="STRING" id="1745343.A0A2J6PUZ7"/>
<feature type="active site" description="Charge relay system" evidence="8">
    <location>
        <position position="584"/>
    </location>
</feature>
<dbReference type="GO" id="GO:0004252">
    <property type="term" value="F:serine-type endopeptidase activity"/>
    <property type="evidence" value="ECO:0007669"/>
    <property type="project" value="UniProtKB-UniRule"/>
</dbReference>
<feature type="active site" description="Charge relay system" evidence="8">
    <location>
        <position position="309"/>
    </location>
</feature>
<dbReference type="SUPFAM" id="SSF52743">
    <property type="entry name" value="Subtilisin-like"/>
    <property type="match status" value="1"/>
</dbReference>
<feature type="binding site" evidence="8">
    <location>
        <position position="644"/>
    </location>
    <ligand>
        <name>Ca(2+)</name>
        <dbReference type="ChEBI" id="CHEBI:29108"/>
    </ligand>
</feature>
<keyword evidence="4 8" id="KW-0378">Hydrolase</keyword>
<dbReference type="PANTHER" id="PTHR14218">
    <property type="entry name" value="PROTEASE S8 TRIPEPTIDYL PEPTIDASE I CLN2"/>
    <property type="match status" value="1"/>
</dbReference>
<dbReference type="PANTHER" id="PTHR14218:SF19">
    <property type="entry name" value="SERINE PROTEASE AORO, PUTATIVE (AFU_ORTHOLOGUE AFUA_6G10250)-RELATED"/>
    <property type="match status" value="1"/>
</dbReference>
<accession>A0A2J6PUZ7</accession>
<evidence type="ECO:0000256" key="3">
    <source>
        <dbReference type="ARBA" id="ARBA00022723"/>
    </source>
</evidence>
<keyword evidence="3 8" id="KW-0479">Metal-binding</keyword>
<evidence type="ECO:0000256" key="6">
    <source>
        <dbReference type="ARBA" id="ARBA00022837"/>
    </source>
</evidence>
<evidence type="ECO:0000256" key="8">
    <source>
        <dbReference type="PROSITE-ProRule" id="PRU01032"/>
    </source>
</evidence>
<keyword evidence="9" id="KW-0732">Signal</keyword>
<comment type="cofactor">
    <cofactor evidence="8">
        <name>Ca(2+)</name>
        <dbReference type="ChEBI" id="CHEBI:29108"/>
    </cofactor>
    <text evidence="8">Binds 1 Ca(2+) ion per subunit.</text>
</comment>
<keyword evidence="7" id="KW-0865">Zymogen</keyword>
<evidence type="ECO:0000313" key="12">
    <source>
        <dbReference type="Proteomes" id="UP000235672"/>
    </source>
</evidence>
<feature type="binding site" evidence="8">
    <location>
        <position position="626"/>
    </location>
    <ligand>
        <name>Ca(2+)</name>
        <dbReference type="ChEBI" id="CHEBI:29108"/>
    </ligand>
</feature>
<evidence type="ECO:0000256" key="4">
    <source>
        <dbReference type="ARBA" id="ARBA00022801"/>
    </source>
</evidence>
<dbReference type="GO" id="GO:0006508">
    <property type="term" value="P:proteolysis"/>
    <property type="evidence" value="ECO:0007669"/>
    <property type="project" value="UniProtKB-KW"/>
</dbReference>
<dbReference type="Gene3D" id="3.40.50.200">
    <property type="entry name" value="Peptidase S8/S53 domain"/>
    <property type="match status" value="1"/>
</dbReference>
<name>A0A2J6PUZ7_9HELO</name>
<evidence type="ECO:0000256" key="2">
    <source>
        <dbReference type="ARBA" id="ARBA00022670"/>
    </source>
</evidence>
<evidence type="ECO:0000256" key="7">
    <source>
        <dbReference type="ARBA" id="ARBA00023145"/>
    </source>
</evidence>
<keyword evidence="5 8" id="KW-0720">Serine protease</keyword>
<dbReference type="GO" id="GO:0005576">
    <property type="term" value="C:extracellular region"/>
    <property type="evidence" value="ECO:0007669"/>
    <property type="project" value="UniProtKB-SubCell"/>
</dbReference>
<dbReference type="Pfam" id="PF09286">
    <property type="entry name" value="Pro-kuma_activ"/>
    <property type="match status" value="1"/>
</dbReference>
<organism evidence="11 12">
    <name type="scientific">Hyaloscypha hepaticicola</name>
    <dbReference type="NCBI Taxonomy" id="2082293"/>
    <lineage>
        <taxon>Eukaryota</taxon>
        <taxon>Fungi</taxon>
        <taxon>Dikarya</taxon>
        <taxon>Ascomycota</taxon>
        <taxon>Pezizomycotina</taxon>
        <taxon>Leotiomycetes</taxon>
        <taxon>Helotiales</taxon>
        <taxon>Hyaloscyphaceae</taxon>
        <taxon>Hyaloscypha</taxon>
    </lineage>
</organism>
<evidence type="ECO:0000256" key="9">
    <source>
        <dbReference type="SAM" id="SignalP"/>
    </source>
</evidence>
<dbReference type="InterPro" id="IPR036852">
    <property type="entry name" value="Peptidase_S8/S53_dom_sf"/>
</dbReference>
<dbReference type="InterPro" id="IPR050819">
    <property type="entry name" value="Tripeptidyl-peptidase_I"/>
</dbReference>
<feature type="binding site" evidence="8">
    <location>
        <position position="625"/>
    </location>
    <ligand>
        <name>Ca(2+)</name>
        <dbReference type="ChEBI" id="CHEBI:29108"/>
    </ligand>
</feature>
<feature type="signal peptide" evidence="9">
    <location>
        <begin position="1"/>
        <end position="18"/>
    </location>
</feature>
<keyword evidence="12" id="KW-1185">Reference proteome</keyword>
<evidence type="ECO:0000259" key="10">
    <source>
        <dbReference type="PROSITE" id="PS51695"/>
    </source>
</evidence>
<dbReference type="EMBL" id="KZ613497">
    <property type="protein sequence ID" value="PMD17848.1"/>
    <property type="molecule type" value="Genomic_DNA"/>
</dbReference>
<feature type="active site" description="Charge relay system" evidence="8">
    <location>
        <position position="313"/>
    </location>
</feature>
<feature type="chain" id="PRO_5014352316" evidence="9">
    <location>
        <begin position="19"/>
        <end position="667"/>
    </location>
</feature>
<evidence type="ECO:0000256" key="5">
    <source>
        <dbReference type="ARBA" id="ARBA00022825"/>
    </source>
</evidence>
<dbReference type="GO" id="GO:0046872">
    <property type="term" value="F:metal ion binding"/>
    <property type="evidence" value="ECO:0007669"/>
    <property type="project" value="UniProtKB-UniRule"/>
</dbReference>
<dbReference type="CDD" id="cd11377">
    <property type="entry name" value="Pro-peptidase_S53"/>
    <property type="match status" value="1"/>
</dbReference>
<dbReference type="InterPro" id="IPR030400">
    <property type="entry name" value="Sedolisin_dom"/>
</dbReference>
<dbReference type="InterPro" id="IPR015366">
    <property type="entry name" value="S53_propep"/>
</dbReference>
<dbReference type="SUPFAM" id="SSF54897">
    <property type="entry name" value="Protease propeptides/inhibitors"/>
    <property type="match status" value="1"/>
</dbReference>
<gene>
    <name evidence="11" type="ORF">NA56DRAFT_751877</name>
</gene>
<dbReference type="Proteomes" id="UP000235672">
    <property type="component" value="Unassembled WGS sequence"/>
</dbReference>
<dbReference type="CDD" id="cd04056">
    <property type="entry name" value="Peptidases_S53"/>
    <property type="match status" value="1"/>
</dbReference>
<dbReference type="SMART" id="SM00944">
    <property type="entry name" value="Pro-kuma_activ"/>
    <property type="match status" value="1"/>
</dbReference>
<reference evidence="11 12" key="1">
    <citation type="submission" date="2016-05" db="EMBL/GenBank/DDBJ databases">
        <title>A degradative enzymes factory behind the ericoid mycorrhizal symbiosis.</title>
        <authorList>
            <consortium name="DOE Joint Genome Institute"/>
            <person name="Martino E."/>
            <person name="Morin E."/>
            <person name="Grelet G."/>
            <person name="Kuo A."/>
            <person name="Kohler A."/>
            <person name="Daghino S."/>
            <person name="Barry K."/>
            <person name="Choi C."/>
            <person name="Cichocki N."/>
            <person name="Clum A."/>
            <person name="Copeland A."/>
            <person name="Hainaut M."/>
            <person name="Haridas S."/>
            <person name="Labutti K."/>
            <person name="Lindquist E."/>
            <person name="Lipzen A."/>
            <person name="Khouja H.-R."/>
            <person name="Murat C."/>
            <person name="Ohm R."/>
            <person name="Olson A."/>
            <person name="Spatafora J."/>
            <person name="Veneault-Fourrey C."/>
            <person name="Henrissat B."/>
            <person name="Grigoriev I."/>
            <person name="Martin F."/>
            <person name="Perotto S."/>
        </authorList>
    </citation>
    <scope>NUCLEOTIDE SEQUENCE [LARGE SCALE GENOMIC DNA]</scope>
    <source>
        <strain evidence="11 12">UAMH 7357</strain>
    </source>
</reference>
<feature type="domain" description="Peptidase S53" evidence="10">
    <location>
        <begin position="229"/>
        <end position="666"/>
    </location>
</feature>
<evidence type="ECO:0000256" key="1">
    <source>
        <dbReference type="ARBA" id="ARBA00004239"/>
    </source>
</evidence>
<dbReference type="OrthoDB" id="409122at2759"/>
<proteinExistence type="predicted"/>
<evidence type="ECO:0000313" key="11">
    <source>
        <dbReference type="EMBL" id="PMD17848.1"/>
    </source>
</evidence>
<dbReference type="PROSITE" id="PS51695">
    <property type="entry name" value="SEDOLISIN"/>
    <property type="match status" value="1"/>
</dbReference>
<protein>
    <submittedName>
        <fullName evidence="11">Aorsin</fullName>
    </submittedName>
</protein>
<keyword evidence="6 8" id="KW-0106">Calcium</keyword>
<dbReference type="GO" id="GO:0008240">
    <property type="term" value="F:tripeptidyl-peptidase activity"/>
    <property type="evidence" value="ECO:0007669"/>
    <property type="project" value="TreeGrafter"/>
</dbReference>
<comment type="subcellular location">
    <subcellularLocation>
        <location evidence="1">Secreted</location>
        <location evidence="1">Extracellular space</location>
    </subcellularLocation>
</comment>
<feature type="binding site" evidence="8">
    <location>
        <position position="646"/>
    </location>
    <ligand>
        <name>Ca(2+)</name>
        <dbReference type="ChEBI" id="CHEBI:29108"/>
    </ligand>
</feature>
<dbReference type="AlphaFoldDB" id="A0A2J6PUZ7"/>
<keyword evidence="2 8" id="KW-0645">Protease</keyword>